<comment type="caution">
    <text evidence="6">The sequence shown here is derived from an EMBL/GenBank/DDBJ whole genome shotgun (WGS) entry which is preliminary data.</text>
</comment>
<dbReference type="InterPro" id="IPR012337">
    <property type="entry name" value="RNaseH-like_sf"/>
</dbReference>
<gene>
    <name evidence="6" type="ORF">BSK47_24260</name>
</gene>
<sequence length="372" mass="43099">MRKSTSLSNILQLVIPEEKILHLLKELKYIDVARKFTVYDLFLFLGEAAFQQWDGYRDGEQRMALCGQRSVDHSTLSKKAKDVPFELFKRLLDLMIGLCNRKTRRVLGIPKELLVVDSTTITVGLGRLPWAPHKGQKAGVKLHVGIVGDHGELHRVTETTGYEPDLKSCPDLLDWRYILVADRAYGKHKGFDNYQEQENRQYFVIRLRDNTTFQNPIPRERKSPFTGTIEQDLTCQLGKTKALTQNRFRVVILKDPKDNPVILATNLHWHSAERIADIYKKRWQIEVFFRWIKQHLNIPKLFGTTPNAVYGQLYTALLIYVLLKFLFEQGNTVVHGSAKLTFADFDRLFTLQTLPPEWRIYLANAVFFPAII</sequence>
<dbReference type="PANTHER" id="PTHR33258:SF1">
    <property type="entry name" value="TRANSPOSASE INSL FOR INSERTION SEQUENCE ELEMENT IS186A-RELATED"/>
    <property type="match status" value="1"/>
</dbReference>
<organism evidence="6 7">
    <name type="scientific">Paenibacillus odorifer</name>
    <dbReference type="NCBI Taxonomy" id="189426"/>
    <lineage>
        <taxon>Bacteria</taxon>
        <taxon>Bacillati</taxon>
        <taxon>Bacillota</taxon>
        <taxon>Bacilli</taxon>
        <taxon>Bacillales</taxon>
        <taxon>Paenibacillaceae</taxon>
        <taxon>Paenibacillus</taxon>
    </lineage>
</organism>
<evidence type="ECO:0000256" key="1">
    <source>
        <dbReference type="ARBA" id="ARBA00010075"/>
    </source>
</evidence>
<dbReference type="GO" id="GO:0006313">
    <property type="term" value="P:DNA transposition"/>
    <property type="evidence" value="ECO:0007669"/>
    <property type="project" value="InterPro"/>
</dbReference>
<protein>
    <recommendedName>
        <fullName evidence="5">Transposase IS4-like domain-containing protein</fullName>
    </recommendedName>
</protein>
<dbReference type="Gene3D" id="3.90.350.10">
    <property type="entry name" value="Transposase Inhibitor Protein From Tn5, Chain A, domain 1"/>
    <property type="match status" value="1"/>
</dbReference>
<dbReference type="EMBL" id="MPTO01000026">
    <property type="protein sequence ID" value="OME14172.1"/>
    <property type="molecule type" value="Genomic_DNA"/>
</dbReference>
<evidence type="ECO:0000259" key="5">
    <source>
        <dbReference type="Pfam" id="PF01609"/>
    </source>
</evidence>
<dbReference type="NCBIfam" id="NF033592">
    <property type="entry name" value="transpos_IS4_1"/>
    <property type="match status" value="1"/>
</dbReference>
<feature type="domain" description="Transposase IS4-like" evidence="5">
    <location>
        <begin position="111"/>
        <end position="322"/>
    </location>
</feature>
<dbReference type="GO" id="GO:0003677">
    <property type="term" value="F:DNA binding"/>
    <property type="evidence" value="ECO:0007669"/>
    <property type="project" value="UniProtKB-KW"/>
</dbReference>
<dbReference type="GO" id="GO:0004803">
    <property type="term" value="F:transposase activity"/>
    <property type="evidence" value="ECO:0007669"/>
    <property type="project" value="InterPro"/>
</dbReference>
<evidence type="ECO:0000256" key="4">
    <source>
        <dbReference type="ARBA" id="ARBA00023172"/>
    </source>
</evidence>
<dbReference type="PANTHER" id="PTHR33258">
    <property type="entry name" value="TRANSPOSASE INSL FOR INSERTION SEQUENCE ELEMENT IS186A-RELATED"/>
    <property type="match status" value="1"/>
</dbReference>
<keyword evidence="4" id="KW-0233">DNA recombination</keyword>
<dbReference type="SUPFAM" id="SSF53098">
    <property type="entry name" value="Ribonuclease H-like"/>
    <property type="match status" value="1"/>
</dbReference>
<evidence type="ECO:0000313" key="7">
    <source>
        <dbReference type="Proteomes" id="UP000187323"/>
    </source>
</evidence>
<keyword evidence="2" id="KW-0815">Transposition</keyword>
<dbReference type="InterPro" id="IPR047952">
    <property type="entry name" value="Transpos_IS4"/>
</dbReference>
<accession>A0AB36JAP6</accession>
<dbReference type="AlphaFoldDB" id="A0AB36JAP6"/>
<evidence type="ECO:0000256" key="2">
    <source>
        <dbReference type="ARBA" id="ARBA00022578"/>
    </source>
</evidence>
<dbReference type="InterPro" id="IPR002559">
    <property type="entry name" value="Transposase_11"/>
</dbReference>
<reference evidence="6 7" key="1">
    <citation type="submission" date="2016-10" db="EMBL/GenBank/DDBJ databases">
        <title>Paenibacillus species isolates.</title>
        <authorList>
            <person name="Beno S.M."/>
        </authorList>
    </citation>
    <scope>NUCLEOTIDE SEQUENCE [LARGE SCALE GENOMIC DNA]</scope>
    <source>
        <strain evidence="6 7">FSL H7-0918</strain>
    </source>
</reference>
<keyword evidence="3" id="KW-0238">DNA-binding</keyword>
<dbReference type="Proteomes" id="UP000187323">
    <property type="component" value="Unassembled WGS sequence"/>
</dbReference>
<dbReference type="RefSeq" id="WP_076137728.1">
    <property type="nucleotide sequence ID" value="NZ_MPTN01000105.1"/>
</dbReference>
<comment type="similarity">
    <text evidence="1">Belongs to the transposase 11 family.</text>
</comment>
<proteinExistence type="inferred from homology"/>
<dbReference type="Pfam" id="PF01609">
    <property type="entry name" value="DDE_Tnp_1"/>
    <property type="match status" value="1"/>
</dbReference>
<evidence type="ECO:0000313" key="6">
    <source>
        <dbReference type="EMBL" id="OME14172.1"/>
    </source>
</evidence>
<name>A0AB36JAP6_9BACL</name>
<evidence type="ECO:0000256" key="3">
    <source>
        <dbReference type="ARBA" id="ARBA00023125"/>
    </source>
</evidence>